<accession>A0AAV7WRB8</accession>
<name>A0AAV7WRB8_PLEWA</name>
<comment type="caution">
    <text evidence="2">The sequence shown here is derived from an EMBL/GenBank/DDBJ whole genome shotgun (WGS) entry which is preliminary data.</text>
</comment>
<sequence>MQARRGPRPAQLIRQHPAAPIRQEASGGPLPPWGRRRAWGALRSAAAGTASWTGRYDGGRGAWAYPPRGLDRAACLRTVHRPEAPGGLILEDCSPESGERRRCAGPSLFELLVLLRGAILGAQASGPSLRRAGGALTRTASRVT</sequence>
<reference evidence="2" key="1">
    <citation type="journal article" date="2022" name="bioRxiv">
        <title>Sequencing and chromosome-scale assembly of the giantPleurodeles waltlgenome.</title>
        <authorList>
            <person name="Brown T."/>
            <person name="Elewa A."/>
            <person name="Iarovenko S."/>
            <person name="Subramanian E."/>
            <person name="Araus A.J."/>
            <person name="Petzold A."/>
            <person name="Susuki M."/>
            <person name="Suzuki K.-i.T."/>
            <person name="Hayashi T."/>
            <person name="Toyoda A."/>
            <person name="Oliveira C."/>
            <person name="Osipova E."/>
            <person name="Leigh N.D."/>
            <person name="Simon A."/>
            <person name="Yun M.H."/>
        </authorList>
    </citation>
    <scope>NUCLEOTIDE SEQUENCE</scope>
    <source>
        <strain evidence="2">20211129_DDA</strain>
        <tissue evidence="2">Liver</tissue>
    </source>
</reference>
<dbReference type="EMBL" id="JANPWB010000001">
    <property type="protein sequence ID" value="KAJ1216648.1"/>
    <property type="molecule type" value="Genomic_DNA"/>
</dbReference>
<organism evidence="2 3">
    <name type="scientific">Pleurodeles waltl</name>
    <name type="common">Iberian ribbed newt</name>
    <dbReference type="NCBI Taxonomy" id="8319"/>
    <lineage>
        <taxon>Eukaryota</taxon>
        <taxon>Metazoa</taxon>
        <taxon>Chordata</taxon>
        <taxon>Craniata</taxon>
        <taxon>Vertebrata</taxon>
        <taxon>Euteleostomi</taxon>
        <taxon>Amphibia</taxon>
        <taxon>Batrachia</taxon>
        <taxon>Caudata</taxon>
        <taxon>Salamandroidea</taxon>
        <taxon>Salamandridae</taxon>
        <taxon>Pleurodelinae</taxon>
        <taxon>Pleurodeles</taxon>
    </lineage>
</organism>
<gene>
    <name evidence="2" type="ORF">NDU88_004249</name>
</gene>
<proteinExistence type="predicted"/>
<evidence type="ECO:0000313" key="2">
    <source>
        <dbReference type="EMBL" id="KAJ1216648.1"/>
    </source>
</evidence>
<evidence type="ECO:0000313" key="3">
    <source>
        <dbReference type="Proteomes" id="UP001066276"/>
    </source>
</evidence>
<dbReference type="Proteomes" id="UP001066276">
    <property type="component" value="Chromosome 1_1"/>
</dbReference>
<feature type="region of interest" description="Disordered" evidence="1">
    <location>
        <begin position="1"/>
        <end position="33"/>
    </location>
</feature>
<evidence type="ECO:0000256" key="1">
    <source>
        <dbReference type="SAM" id="MobiDB-lite"/>
    </source>
</evidence>
<dbReference type="AlphaFoldDB" id="A0AAV7WRB8"/>
<protein>
    <submittedName>
        <fullName evidence="2">Uncharacterized protein</fullName>
    </submittedName>
</protein>
<keyword evidence="3" id="KW-1185">Reference proteome</keyword>